<comment type="caution">
    <text evidence="1">The sequence shown here is derived from an EMBL/GenBank/DDBJ whole genome shotgun (WGS) entry which is preliminary data.</text>
</comment>
<reference evidence="1 2" key="1">
    <citation type="submission" date="2018-03" db="EMBL/GenBank/DDBJ databases">
        <title>Draft genome sequence of Rohu Carp (Labeo rohita).</title>
        <authorList>
            <person name="Das P."/>
            <person name="Kushwaha B."/>
            <person name="Joshi C.G."/>
            <person name="Kumar D."/>
            <person name="Nagpure N.S."/>
            <person name="Sahoo L."/>
            <person name="Das S.P."/>
            <person name="Bit A."/>
            <person name="Patnaik S."/>
            <person name="Meher P.K."/>
            <person name="Jayasankar P."/>
            <person name="Koringa P.G."/>
            <person name="Patel N.V."/>
            <person name="Hinsu A.T."/>
            <person name="Kumar R."/>
            <person name="Pandey M."/>
            <person name="Agarwal S."/>
            <person name="Srivastava S."/>
            <person name="Singh M."/>
            <person name="Iquebal M.A."/>
            <person name="Jaiswal S."/>
            <person name="Angadi U.B."/>
            <person name="Kumar N."/>
            <person name="Raza M."/>
            <person name="Shah T.M."/>
            <person name="Rai A."/>
            <person name="Jena J.K."/>
        </authorList>
    </citation>
    <scope>NUCLEOTIDE SEQUENCE [LARGE SCALE GENOMIC DNA]</scope>
    <source>
        <strain evidence="1">DASCIFA01</strain>
        <tissue evidence="1">Testis</tissue>
    </source>
</reference>
<evidence type="ECO:0000313" key="2">
    <source>
        <dbReference type="Proteomes" id="UP000290572"/>
    </source>
</evidence>
<sequence length="73" mass="8092">MDYTRLGQHRDGTGDQQVLSSDVKWGIVSSARQAGEALLALERQMSGKAYLGQFVRYCSCKMLLPPWSISMAP</sequence>
<dbReference type="EMBL" id="QBIY01013217">
    <property type="protein sequence ID" value="RXN10139.1"/>
    <property type="molecule type" value="Genomic_DNA"/>
</dbReference>
<evidence type="ECO:0000313" key="1">
    <source>
        <dbReference type="EMBL" id="RXN10139.1"/>
    </source>
</evidence>
<gene>
    <name evidence="1" type="ORF">ROHU_030933</name>
</gene>
<organism evidence="1 2">
    <name type="scientific">Labeo rohita</name>
    <name type="common">Indian major carp</name>
    <name type="synonym">Cyprinus rohita</name>
    <dbReference type="NCBI Taxonomy" id="84645"/>
    <lineage>
        <taxon>Eukaryota</taxon>
        <taxon>Metazoa</taxon>
        <taxon>Chordata</taxon>
        <taxon>Craniata</taxon>
        <taxon>Vertebrata</taxon>
        <taxon>Euteleostomi</taxon>
        <taxon>Actinopterygii</taxon>
        <taxon>Neopterygii</taxon>
        <taxon>Teleostei</taxon>
        <taxon>Ostariophysi</taxon>
        <taxon>Cypriniformes</taxon>
        <taxon>Cyprinidae</taxon>
        <taxon>Labeoninae</taxon>
        <taxon>Labeonini</taxon>
        <taxon>Labeo</taxon>
    </lineage>
</organism>
<dbReference type="Proteomes" id="UP000290572">
    <property type="component" value="Unassembled WGS sequence"/>
</dbReference>
<dbReference type="AlphaFoldDB" id="A0A498LP31"/>
<name>A0A498LP31_LABRO</name>
<accession>A0A498LP31</accession>
<proteinExistence type="predicted"/>
<protein>
    <submittedName>
        <fullName evidence="1">Uncharacterized protein</fullName>
    </submittedName>
</protein>
<keyword evidence="2" id="KW-1185">Reference proteome</keyword>